<dbReference type="Proteomes" id="UP001223712">
    <property type="component" value="Unassembled WGS sequence"/>
</dbReference>
<comment type="caution">
    <text evidence="2">The sequence shown here is derived from an EMBL/GenBank/DDBJ whole genome shotgun (WGS) entry which is preliminary data.</text>
</comment>
<evidence type="ECO:0000313" key="3">
    <source>
        <dbReference type="Proteomes" id="UP001223712"/>
    </source>
</evidence>
<evidence type="ECO:0000256" key="1">
    <source>
        <dbReference type="SAM" id="MobiDB-lite"/>
    </source>
</evidence>
<sequence length="246" mass="27126">MSSPKQSPSPTARSTARGKGAGGNGYVRGSKLYNSWIHNNDIRNIRHLALQWSATGNIVEHNTLNVDMNFHGGWERNNLVRLNHIAVPYEHRSWSNGAPESGSTWQPIWVGSGDHASKWSGPTGPNNVLTNNTLEKAKSSGESITRWGLFDEPDVEYALNWDGSQYKHLNINEEPIATWNQALAEGVHQQIPTSGVTVAGGSWPPEGSIQRSLLIQSIHLYLKGVMSSPNIVGGRKWSWTYPKQAV</sequence>
<dbReference type="RefSeq" id="WP_290335021.1">
    <property type="nucleotide sequence ID" value="NZ_JAUFQY010000002.1"/>
</dbReference>
<reference evidence="3" key="1">
    <citation type="journal article" date="2019" name="Int. J. Syst. Evol. Microbiol.">
        <title>The Global Catalogue of Microorganisms (GCM) 10K type strain sequencing project: providing services to taxonomists for standard genome sequencing and annotation.</title>
        <authorList>
            <consortium name="The Broad Institute Genomics Platform"/>
            <consortium name="The Broad Institute Genome Sequencing Center for Infectious Disease"/>
            <person name="Wu L."/>
            <person name="Ma J."/>
        </authorList>
    </citation>
    <scope>NUCLEOTIDE SEQUENCE [LARGE SCALE GENOMIC DNA]</scope>
    <source>
        <strain evidence="3">CECT 7226</strain>
    </source>
</reference>
<proteinExistence type="predicted"/>
<feature type="compositionally biased region" description="Polar residues" evidence="1">
    <location>
        <begin position="1"/>
        <end position="14"/>
    </location>
</feature>
<protein>
    <submittedName>
        <fullName evidence="2">Uncharacterized protein</fullName>
    </submittedName>
</protein>
<name>A0ABT8CLG4_9VIBR</name>
<evidence type="ECO:0000313" key="2">
    <source>
        <dbReference type="EMBL" id="MDN3702339.1"/>
    </source>
</evidence>
<accession>A0ABT8CLG4</accession>
<gene>
    <name evidence="2" type="ORF">QWY96_18055</name>
</gene>
<organism evidence="2 3">
    <name type="scientific">Vibrio artabrorum</name>
    <dbReference type="NCBI Taxonomy" id="446374"/>
    <lineage>
        <taxon>Bacteria</taxon>
        <taxon>Pseudomonadati</taxon>
        <taxon>Pseudomonadota</taxon>
        <taxon>Gammaproteobacteria</taxon>
        <taxon>Vibrionales</taxon>
        <taxon>Vibrionaceae</taxon>
        <taxon>Vibrio</taxon>
    </lineage>
</organism>
<keyword evidence="3" id="KW-1185">Reference proteome</keyword>
<feature type="region of interest" description="Disordered" evidence="1">
    <location>
        <begin position="1"/>
        <end position="24"/>
    </location>
</feature>
<dbReference type="EMBL" id="JAUFQY010000002">
    <property type="protein sequence ID" value="MDN3702339.1"/>
    <property type="molecule type" value="Genomic_DNA"/>
</dbReference>